<dbReference type="AlphaFoldDB" id="A0A364JV01"/>
<dbReference type="RefSeq" id="WP_146612724.1">
    <property type="nucleotide sequence ID" value="NZ_JBHEEY010000004.1"/>
</dbReference>
<keyword evidence="3" id="KW-1185">Reference proteome</keyword>
<accession>A0A364JV01</accession>
<keyword evidence="1" id="KW-0732">Signal</keyword>
<organism evidence="2 3">
    <name type="scientific">Falsochrobactrum ovis</name>
    <dbReference type="NCBI Taxonomy" id="1293442"/>
    <lineage>
        <taxon>Bacteria</taxon>
        <taxon>Pseudomonadati</taxon>
        <taxon>Pseudomonadota</taxon>
        <taxon>Alphaproteobacteria</taxon>
        <taxon>Hyphomicrobiales</taxon>
        <taxon>Brucellaceae</taxon>
        <taxon>Falsochrobactrum</taxon>
    </lineage>
</organism>
<name>A0A364JV01_9HYPH</name>
<feature type="chain" id="PRO_5016727859" description="Lipoprotein" evidence="1">
    <location>
        <begin position="21"/>
        <end position="100"/>
    </location>
</feature>
<proteinExistence type="predicted"/>
<gene>
    <name evidence="2" type="ORF">C7374_106101</name>
</gene>
<evidence type="ECO:0000313" key="3">
    <source>
        <dbReference type="Proteomes" id="UP000249453"/>
    </source>
</evidence>
<protein>
    <recommendedName>
        <fullName evidence="4">Lipoprotein</fullName>
    </recommendedName>
</protein>
<evidence type="ECO:0000313" key="2">
    <source>
        <dbReference type="EMBL" id="RAK28567.1"/>
    </source>
</evidence>
<comment type="caution">
    <text evidence="2">The sequence shown here is derived from an EMBL/GenBank/DDBJ whole genome shotgun (WGS) entry which is preliminary data.</text>
</comment>
<feature type="signal peptide" evidence="1">
    <location>
        <begin position="1"/>
        <end position="20"/>
    </location>
</feature>
<reference evidence="2 3" key="1">
    <citation type="submission" date="2018-06" db="EMBL/GenBank/DDBJ databases">
        <title>Genomic Encyclopedia of Type Strains, Phase IV (KMG-IV): sequencing the most valuable type-strain genomes for metagenomic binning, comparative biology and taxonomic classification.</title>
        <authorList>
            <person name="Goeker M."/>
        </authorList>
    </citation>
    <scope>NUCLEOTIDE SEQUENCE [LARGE SCALE GENOMIC DNA]</scope>
    <source>
        <strain evidence="2 3">DSM 26720</strain>
    </source>
</reference>
<dbReference type="Proteomes" id="UP000249453">
    <property type="component" value="Unassembled WGS sequence"/>
</dbReference>
<evidence type="ECO:0000256" key="1">
    <source>
        <dbReference type="SAM" id="SignalP"/>
    </source>
</evidence>
<evidence type="ECO:0008006" key="4">
    <source>
        <dbReference type="Google" id="ProtNLM"/>
    </source>
</evidence>
<dbReference type="EMBL" id="QLMK01000006">
    <property type="protein sequence ID" value="RAK28567.1"/>
    <property type="molecule type" value="Genomic_DNA"/>
</dbReference>
<sequence>MKKIALSLILVISVCGSSNASSTGAKTSSGNDFKPDDSILRNWAIIKCQDMIRQDNGEDIEKLKYNAIDLSHSFRESPALHDRFNRCVDETLELLKRQYS</sequence>